<dbReference type="PROSITE" id="PS50041">
    <property type="entry name" value="C_TYPE_LECTIN_2"/>
    <property type="match status" value="1"/>
</dbReference>
<organism evidence="3 4">
    <name type="scientific">Saltatorellus ferox</name>
    <dbReference type="NCBI Taxonomy" id="2528018"/>
    <lineage>
        <taxon>Bacteria</taxon>
        <taxon>Pseudomonadati</taxon>
        <taxon>Planctomycetota</taxon>
        <taxon>Planctomycetia</taxon>
        <taxon>Planctomycetia incertae sedis</taxon>
        <taxon>Saltatorellus</taxon>
    </lineage>
</organism>
<dbReference type="AlphaFoldDB" id="A0A518ENK2"/>
<dbReference type="SMART" id="SM00034">
    <property type="entry name" value="CLECT"/>
    <property type="match status" value="1"/>
</dbReference>
<gene>
    <name evidence="3" type="ORF">Poly30_11660</name>
</gene>
<dbReference type="InterPro" id="IPR016186">
    <property type="entry name" value="C-type_lectin-like/link_sf"/>
</dbReference>
<evidence type="ECO:0000313" key="4">
    <source>
        <dbReference type="Proteomes" id="UP000320390"/>
    </source>
</evidence>
<dbReference type="EMBL" id="CP036434">
    <property type="protein sequence ID" value="QDV05667.1"/>
    <property type="molecule type" value="Genomic_DNA"/>
</dbReference>
<accession>A0A518ENK2</accession>
<feature type="chain" id="PRO_5022183547" evidence="1">
    <location>
        <begin position="25"/>
        <end position="431"/>
    </location>
</feature>
<dbReference type="RefSeq" id="WP_145195161.1">
    <property type="nucleotide sequence ID" value="NZ_CP036434.1"/>
</dbReference>
<proteinExistence type="predicted"/>
<evidence type="ECO:0000259" key="2">
    <source>
        <dbReference type="PROSITE" id="PS50041"/>
    </source>
</evidence>
<keyword evidence="1" id="KW-0732">Signal</keyword>
<evidence type="ECO:0000313" key="3">
    <source>
        <dbReference type="EMBL" id="QDV05667.1"/>
    </source>
</evidence>
<feature type="signal peptide" evidence="1">
    <location>
        <begin position="1"/>
        <end position="24"/>
    </location>
</feature>
<feature type="domain" description="C-type lectin" evidence="2">
    <location>
        <begin position="153"/>
        <end position="272"/>
    </location>
</feature>
<dbReference type="InterPro" id="IPR001304">
    <property type="entry name" value="C-type_lectin-like"/>
</dbReference>
<reference evidence="3 4" key="1">
    <citation type="submission" date="2019-02" db="EMBL/GenBank/DDBJ databases">
        <title>Deep-cultivation of Planctomycetes and their phenomic and genomic characterization uncovers novel biology.</title>
        <authorList>
            <person name="Wiegand S."/>
            <person name="Jogler M."/>
            <person name="Boedeker C."/>
            <person name="Pinto D."/>
            <person name="Vollmers J."/>
            <person name="Rivas-Marin E."/>
            <person name="Kohn T."/>
            <person name="Peeters S.H."/>
            <person name="Heuer A."/>
            <person name="Rast P."/>
            <person name="Oberbeckmann S."/>
            <person name="Bunk B."/>
            <person name="Jeske O."/>
            <person name="Meyerdierks A."/>
            <person name="Storesund J.E."/>
            <person name="Kallscheuer N."/>
            <person name="Luecker S."/>
            <person name="Lage O.M."/>
            <person name="Pohl T."/>
            <person name="Merkel B.J."/>
            <person name="Hornburger P."/>
            <person name="Mueller R.-W."/>
            <person name="Bruemmer F."/>
            <person name="Labrenz M."/>
            <person name="Spormann A.M."/>
            <person name="Op den Camp H."/>
            <person name="Overmann J."/>
            <person name="Amann R."/>
            <person name="Jetten M.S.M."/>
            <person name="Mascher T."/>
            <person name="Medema M.H."/>
            <person name="Devos D.P."/>
            <person name="Kaster A.-K."/>
            <person name="Ovreas L."/>
            <person name="Rohde M."/>
            <person name="Galperin M.Y."/>
            <person name="Jogler C."/>
        </authorList>
    </citation>
    <scope>NUCLEOTIDE SEQUENCE [LARGE SCALE GENOMIC DNA]</scope>
    <source>
        <strain evidence="3 4">Poly30</strain>
    </source>
</reference>
<dbReference type="Gene3D" id="3.10.100.10">
    <property type="entry name" value="Mannose-Binding Protein A, subunit A"/>
    <property type="match status" value="1"/>
</dbReference>
<dbReference type="InterPro" id="IPR016187">
    <property type="entry name" value="CTDL_fold"/>
</dbReference>
<dbReference type="SUPFAM" id="SSF56436">
    <property type="entry name" value="C-type lectin-like"/>
    <property type="match status" value="1"/>
</dbReference>
<dbReference type="InterPro" id="IPR050111">
    <property type="entry name" value="C-type_lectin/snaclec_domain"/>
</dbReference>
<keyword evidence="4" id="KW-1185">Reference proteome</keyword>
<name>A0A518ENK2_9BACT</name>
<sequence length="431" mass="44669" precursor="true">MTIKLTRRGAAVAFALLTSTASFAQNDECAQAIALSAGSLALDTTTATVSATPWPCAGSGGPDIWYSYLATSNSTITVSTCGSTFDTALEVFDGTCAVLNSIACNDDSCGLQSSIQFGAASGSTYLIRVGGYNGANGFGTISLDDGRPQLNPANGHYYARVASAGISWDQSRADAAAMTHMGLTGHLATLTSQQENDFVFALGGVNNLWIGGFQNTASASYAEPAGGWEWITGEPFVYANWLPGEPNNSGAFGAEDYLELLQSAGFGDTWNDAAQMEHPAGFLVEFDSDSLGTNYCMANVNSTGAIGRMSASGSLTASNNDVTLTASEIPRLSFGFFITSTVEGFVMNPGGSSGNLCLLGAIGRYVGPGQIQNSGVAGEINLPINLAQTPTPTGFVSVLAGDTRSFQLWHRDSSGGTPTSNFTDGLRLTFN</sequence>
<dbReference type="Proteomes" id="UP000320390">
    <property type="component" value="Chromosome"/>
</dbReference>
<dbReference type="PANTHER" id="PTHR22803">
    <property type="entry name" value="MANNOSE, PHOSPHOLIPASE, LECTIN RECEPTOR RELATED"/>
    <property type="match status" value="1"/>
</dbReference>
<dbReference type="Gene3D" id="2.60.120.380">
    <property type="match status" value="1"/>
</dbReference>
<dbReference type="OrthoDB" id="291931at2"/>
<evidence type="ECO:0000256" key="1">
    <source>
        <dbReference type="SAM" id="SignalP"/>
    </source>
</evidence>
<protein>
    <submittedName>
        <fullName evidence="3">Lectin C-type domain protein</fullName>
    </submittedName>
</protein>